<proteinExistence type="predicted"/>
<evidence type="ECO:0000313" key="3">
    <source>
        <dbReference type="EMBL" id="KAF0515753.1"/>
    </source>
</evidence>
<dbReference type="OrthoDB" id="2323852at2759"/>
<feature type="compositionally biased region" description="Basic and acidic residues" evidence="1">
    <location>
        <begin position="19"/>
        <end position="37"/>
    </location>
</feature>
<dbReference type="InterPro" id="IPR036322">
    <property type="entry name" value="WD40_repeat_dom_sf"/>
</dbReference>
<organism evidence="3 4">
    <name type="scientific">Gigaspora margarita</name>
    <dbReference type="NCBI Taxonomy" id="4874"/>
    <lineage>
        <taxon>Eukaryota</taxon>
        <taxon>Fungi</taxon>
        <taxon>Fungi incertae sedis</taxon>
        <taxon>Mucoromycota</taxon>
        <taxon>Glomeromycotina</taxon>
        <taxon>Glomeromycetes</taxon>
        <taxon>Diversisporales</taxon>
        <taxon>Gigasporaceae</taxon>
        <taxon>Gigaspora</taxon>
    </lineage>
</organism>
<keyword evidence="3" id="KW-0675">Receptor</keyword>
<feature type="transmembrane region" description="Helical" evidence="2">
    <location>
        <begin position="1174"/>
        <end position="1192"/>
    </location>
</feature>
<reference evidence="3 4" key="1">
    <citation type="journal article" date="2019" name="Environ. Microbiol.">
        <title>At the nexus of three kingdoms: the genome of the mycorrhizal fungus Gigaspora margarita provides insights into plant, endobacterial and fungal interactions.</title>
        <authorList>
            <person name="Venice F."/>
            <person name="Ghignone S."/>
            <person name="Salvioli di Fossalunga A."/>
            <person name="Amselem J."/>
            <person name="Novero M."/>
            <person name="Xianan X."/>
            <person name="Sedzielewska Toro K."/>
            <person name="Morin E."/>
            <person name="Lipzen A."/>
            <person name="Grigoriev I.V."/>
            <person name="Henrissat B."/>
            <person name="Martin F.M."/>
            <person name="Bonfante P."/>
        </authorList>
    </citation>
    <scope>NUCLEOTIDE SEQUENCE [LARGE SCALE GENOMIC DNA]</scope>
    <source>
        <strain evidence="3 4">BEG34</strain>
    </source>
</reference>
<feature type="compositionally biased region" description="Polar residues" evidence="1">
    <location>
        <begin position="1"/>
        <end position="10"/>
    </location>
</feature>
<feature type="transmembrane region" description="Helical" evidence="2">
    <location>
        <begin position="1213"/>
        <end position="1235"/>
    </location>
</feature>
<keyword evidence="4" id="KW-1185">Reference proteome</keyword>
<comment type="caution">
    <text evidence="3">The sequence shown here is derived from an EMBL/GenBank/DDBJ whole genome shotgun (WGS) entry which is preliminary data.</text>
</comment>
<feature type="compositionally biased region" description="Low complexity" evidence="1">
    <location>
        <begin position="181"/>
        <end position="231"/>
    </location>
</feature>
<feature type="region of interest" description="Disordered" evidence="1">
    <location>
        <begin position="178"/>
        <end position="231"/>
    </location>
</feature>
<evidence type="ECO:0000313" key="4">
    <source>
        <dbReference type="Proteomes" id="UP000439903"/>
    </source>
</evidence>
<gene>
    <name evidence="3" type="ORF">F8M41_017256</name>
</gene>
<evidence type="ECO:0000256" key="1">
    <source>
        <dbReference type="SAM" id="MobiDB-lite"/>
    </source>
</evidence>
<feature type="transmembrane region" description="Helical" evidence="2">
    <location>
        <begin position="1145"/>
        <end position="1168"/>
    </location>
</feature>
<feature type="region of interest" description="Disordered" evidence="1">
    <location>
        <begin position="670"/>
        <end position="700"/>
    </location>
</feature>
<protein>
    <submittedName>
        <fullName evidence="3">Transient receptor potential channel pyrexia-like</fullName>
    </submittedName>
</protein>
<dbReference type="EMBL" id="WTPW01000393">
    <property type="protein sequence ID" value="KAF0515753.1"/>
    <property type="molecule type" value="Genomic_DNA"/>
</dbReference>
<feature type="compositionally biased region" description="Basic and acidic residues" evidence="1">
    <location>
        <begin position="269"/>
        <end position="281"/>
    </location>
</feature>
<dbReference type="Proteomes" id="UP000439903">
    <property type="component" value="Unassembled WGS sequence"/>
</dbReference>
<feature type="compositionally biased region" description="Low complexity" evidence="1">
    <location>
        <begin position="282"/>
        <end position="291"/>
    </location>
</feature>
<dbReference type="SUPFAM" id="SSF50978">
    <property type="entry name" value="WD40 repeat-like"/>
    <property type="match status" value="1"/>
</dbReference>
<feature type="transmembrane region" description="Helical" evidence="2">
    <location>
        <begin position="1247"/>
        <end position="1271"/>
    </location>
</feature>
<feature type="compositionally biased region" description="Basic and acidic residues" evidence="1">
    <location>
        <begin position="670"/>
        <end position="692"/>
    </location>
</feature>
<accession>A0A8H4ANF4</accession>
<keyword evidence="2" id="KW-0472">Membrane</keyword>
<keyword evidence="2" id="KW-1133">Transmembrane helix</keyword>
<evidence type="ECO:0000256" key="2">
    <source>
        <dbReference type="SAM" id="Phobius"/>
    </source>
</evidence>
<feature type="region of interest" description="Disordered" evidence="1">
    <location>
        <begin position="269"/>
        <end position="293"/>
    </location>
</feature>
<feature type="transmembrane region" description="Helical" evidence="2">
    <location>
        <begin position="1291"/>
        <end position="1315"/>
    </location>
</feature>
<keyword evidence="2" id="KW-0812">Transmembrane</keyword>
<feature type="region of interest" description="Disordered" evidence="1">
    <location>
        <begin position="1"/>
        <end position="37"/>
    </location>
</feature>
<name>A0A8H4ANF4_GIGMA</name>
<sequence>MSNKSSQESIINIEDEDGDGKSQDGKSEDVKDGNEKELYLATSPVGDFVVEFVLLSCESSESSESSESRETSESSESKWKCKFRMYNVEPPKKNENMNLKDNKKLSYRNLSKIDTSKQEPFKFTKEQSDLITSEDKLSWSVAVSDKLYQDKSVKLHQDKPHQSTVRLLAISCTSKHDMTYNGSKSSNDSKNPNDSKNSNGSKNSNDSKNSKNPNDFKNSNNSKNSNDSENSNNSGFTIVFFIKQDTYSVDKILTLDNYGGKVKLFSKYKDNKGKPDEKNTDKSNQNNNNGKTNEDYQTLDRFFLVILNVTGIHKYYFKNLNKCIKFFKILNKCIKLFENSNKCTKHFRKIQRLIIEKKIRSFKYPKRIYNGLNKNKKFGPEFNQKYIQKCLNLHYFLVDTSDEGAQYIELYDLRTNQLVNTFKRQNLNSLNLIADIPDNIAISNNNKLLAYSSGNKVNLYLIESGLEIASIELKLEKVLDDDDFDYFMHFFNEDERLLIYRSKNQWAIWDIFGLEQKSIMLKNYLSDYKLEFDLKTVNILSDHNYQLERSNSFVIIVKNKEENEETKFSEDRQIYDDLISYYLKRKSDQQNFNTLNLEAIFKEATNEKQKSIIFGLDDEKSELDKYYHTFEPWLYLSEVKEAPQYSVYLDEKKEILLLIGNHTIQVWHDRAKKDQAKQDQDKQDQTKQEQAKQEQAQQDQDNKIRTLEFISVIAKNENKSDKNKEIECAVRNIDEIKYANRKFKISFKDSKSVEIGCDNDVINTVREACHALKFLNSIYHTSIKYSRSLIYGDRHSKFKEIVKQTRNIVVRFIQLHPITWRLLGVRFDLLSILIEAEEDLLIKHILFNEKKDIDGHEKRMLRIDHILTNSKINKHQLPHDIKPDDSLLHEKSLHMPQYFSWEGKENTICKAFNKAFNKHQDSSCESKENTLCKVFCKAFHKLFHIASTDHSDDDDPIYLGYLLEYYSNKAVEDIRWMISVGKIIPELYDKSHENGFFKSFIQLLFYKSCFCDKGLDIPFFDFIVIPPSISNSLEVFIPITQLIPLDSDLKVEEISKEKIPDVQMVPLIDFATNIKRTKGHIYIKYLKSVLLPNIYLPLDMCCMPFLSLIDKVEENQDDLFYSNPSAEAIMNFMWHASKSHWHNKLYMFIIYFLSYSIITWMYIAHIQITGDFEFILVFVIIILFFYLTYYQFVTEFNQVLHKGWRYLKDPFNWMDLFSLILPLIISVYILVNYFSIEYGFKYAESNLYLAFIIFISIIDIWYELVLLLRIFPGFAHYLNILYNIVAKIRLFLIFFALTIIAMGHALFIFLGYAAYIGLSESPTTYEVMNGSSVVYNMTEETPENLFSNPFNAIISAYDWDTIALSTWGFWPLAIISVLGNIVFIVILQNVIISFMSAAFESAEKDGKKAVLNFQSRLINEYAHLEYSAFTSGRSNFENKLKKKLKVKYVCFFNEPTITKAWSDESKDWKSTPIYSNAESQIPTETECKFDIENDYLQFIWAEKTTDNDVNNNQ</sequence>
<feature type="transmembrane region" description="Helical" evidence="2">
    <location>
        <begin position="1367"/>
        <end position="1387"/>
    </location>
</feature>